<evidence type="ECO:0000256" key="9">
    <source>
        <dbReference type="ARBA" id="ARBA00025772"/>
    </source>
</evidence>
<dbReference type="AlphaFoldDB" id="A0A1N6CMT4"/>
<keyword evidence="5" id="KW-0997">Cell inner membrane</keyword>
<keyword evidence="7 12" id="KW-1133">Transmembrane helix</keyword>
<accession>A0A1N6CMT4</accession>
<evidence type="ECO:0000256" key="6">
    <source>
        <dbReference type="ARBA" id="ARBA00022692"/>
    </source>
</evidence>
<feature type="domain" description="General secretion pathway GspH" evidence="13">
    <location>
        <begin position="61"/>
        <end position="161"/>
    </location>
</feature>
<evidence type="ECO:0000256" key="1">
    <source>
        <dbReference type="ARBA" id="ARBA00004377"/>
    </source>
</evidence>
<gene>
    <name evidence="14" type="ORF">SAMN02745824_0418</name>
</gene>
<dbReference type="RefSeq" id="WP_143182692.1">
    <property type="nucleotide sequence ID" value="NZ_FSQW01000001.1"/>
</dbReference>
<keyword evidence="4" id="KW-0488">Methylation</keyword>
<evidence type="ECO:0000256" key="2">
    <source>
        <dbReference type="ARBA" id="ARBA00021549"/>
    </source>
</evidence>
<dbReference type="GO" id="GO:0005886">
    <property type="term" value="C:plasma membrane"/>
    <property type="evidence" value="ECO:0007669"/>
    <property type="project" value="UniProtKB-SubCell"/>
</dbReference>
<evidence type="ECO:0000259" key="13">
    <source>
        <dbReference type="Pfam" id="PF12019"/>
    </source>
</evidence>
<evidence type="ECO:0000256" key="11">
    <source>
        <dbReference type="SAM" id="MobiDB-lite"/>
    </source>
</evidence>
<dbReference type="EMBL" id="FSQW01000001">
    <property type="protein sequence ID" value="SIN59880.1"/>
    <property type="molecule type" value="Genomic_DNA"/>
</dbReference>
<dbReference type="Pfam" id="PF07963">
    <property type="entry name" value="N_methyl"/>
    <property type="match status" value="1"/>
</dbReference>
<dbReference type="GO" id="GO:0015628">
    <property type="term" value="P:protein secretion by the type II secretion system"/>
    <property type="evidence" value="ECO:0007669"/>
    <property type="project" value="InterPro"/>
</dbReference>
<dbReference type="InterPro" id="IPR045584">
    <property type="entry name" value="Pilin-like"/>
</dbReference>
<evidence type="ECO:0000256" key="10">
    <source>
        <dbReference type="ARBA" id="ARBA00030775"/>
    </source>
</evidence>
<keyword evidence="8 12" id="KW-0472">Membrane</keyword>
<feature type="region of interest" description="Disordered" evidence="11">
    <location>
        <begin position="1"/>
        <end position="22"/>
    </location>
</feature>
<dbReference type="OrthoDB" id="7189369at2"/>
<keyword evidence="6 12" id="KW-0812">Transmembrane</keyword>
<dbReference type="InterPro" id="IPR002416">
    <property type="entry name" value="T2SS_protein-GspH"/>
</dbReference>
<dbReference type="Proteomes" id="UP000185192">
    <property type="component" value="Unassembled WGS sequence"/>
</dbReference>
<comment type="similarity">
    <text evidence="9">Belongs to the GSP H family.</text>
</comment>
<dbReference type="STRING" id="1123272.SAMN02745824_0418"/>
<dbReference type="InterPro" id="IPR012902">
    <property type="entry name" value="N_methyl_site"/>
</dbReference>
<feature type="transmembrane region" description="Helical" evidence="12">
    <location>
        <begin position="27"/>
        <end position="48"/>
    </location>
</feature>
<sequence length="178" mass="19064">MISVSGQHVENDRPGNNRPGKNGETGFTLVELMIVLFIIGLTASLVVLTVSSGGNALEEDAQRFAARTAALRDNAILQSRPMAVQVTSSGYSFLERRKGSWSVLEDKPFVSTNWASGITPALGDRGSLLISFESTGLPGDPGEIILTREDQERRIIIAPMGDVRLDGRPDGPADGNDQ</sequence>
<evidence type="ECO:0000256" key="4">
    <source>
        <dbReference type="ARBA" id="ARBA00022481"/>
    </source>
</evidence>
<evidence type="ECO:0000256" key="5">
    <source>
        <dbReference type="ARBA" id="ARBA00022519"/>
    </source>
</evidence>
<evidence type="ECO:0000256" key="7">
    <source>
        <dbReference type="ARBA" id="ARBA00022989"/>
    </source>
</evidence>
<dbReference type="NCBIfam" id="TIGR02532">
    <property type="entry name" value="IV_pilin_GFxxxE"/>
    <property type="match status" value="1"/>
</dbReference>
<evidence type="ECO:0000313" key="15">
    <source>
        <dbReference type="Proteomes" id="UP000185192"/>
    </source>
</evidence>
<dbReference type="Gene3D" id="3.55.40.10">
    <property type="entry name" value="minor pseudopilin epsh domain"/>
    <property type="match status" value="1"/>
</dbReference>
<dbReference type="PROSITE" id="PS00409">
    <property type="entry name" value="PROKAR_NTER_METHYL"/>
    <property type="match status" value="1"/>
</dbReference>
<dbReference type="GO" id="GO:0015627">
    <property type="term" value="C:type II protein secretion system complex"/>
    <property type="evidence" value="ECO:0007669"/>
    <property type="project" value="InterPro"/>
</dbReference>
<protein>
    <recommendedName>
        <fullName evidence="2">Type II secretion system protein H</fullName>
    </recommendedName>
    <alternativeName>
        <fullName evidence="10">General secretion pathway protein H</fullName>
    </alternativeName>
</protein>
<name>A0A1N6CMT4_9SPHN</name>
<dbReference type="Pfam" id="PF12019">
    <property type="entry name" value="GspH"/>
    <property type="match status" value="1"/>
</dbReference>
<reference evidence="15" key="1">
    <citation type="submission" date="2016-11" db="EMBL/GenBank/DDBJ databases">
        <authorList>
            <person name="Varghese N."/>
            <person name="Submissions S."/>
        </authorList>
    </citation>
    <scope>NUCLEOTIDE SEQUENCE [LARGE SCALE GENOMIC DNA]</scope>
    <source>
        <strain evidence="15">DSM 22363</strain>
    </source>
</reference>
<organism evidence="14 15">
    <name type="scientific">Parasphingorhabdus marina DSM 22363</name>
    <dbReference type="NCBI Taxonomy" id="1123272"/>
    <lineage>
        <taxon>Bacteria</taxon>
        <taxon>Pseudomonadati</taxon>
        <taxon>Pseudomonadota</taxon>
        <taxon>Alphaproteobacteria</taxon>
        <taxon>Sphingomonadales</taxon>
        <taxon>Sphingomonadaceae</taxon>
        <taxon>Parasphingorhabdus</taxon>
    </lineage>
</organism>
<evidence type="ECO:0000256" key="3">
    <source>
        <dbReference type="ARBA" id="ARBA00022475"/>
    </source>
</evidence>
<dbReference type="PRINTS" id="PR00885">
    <property type="entry name" value="BCTERIALGSPH"/>
</dbReference>
<dbReference type="InterPro" id="IPR022346">
    <property type="entry name" value="T2SS_GspH"/>
</dbReference>
<keyword evidence="15" id="KW-1185">Reference proteome</keyword>
<evidence type="ECO:0000256" key="8">
    <source>
        <dbReference type="ARBA" id="ARBA00023136"/>
    </source>
</evidence>
<proteinExistence type="inferred from homology"/>
<evidence type="ECO:0000313" key="14">
    <source>
        <dbReference type="EMBL" id="SIN59880.1"/>
    </source>
</evidence>
<dbReference type="SUPFAM" id="SSF54523">
    <property type="entry name" value="Pili subunits"/>
    <property type="match status" value="1"/>
</dbReference>
<keyword evidence="3" id="KW-1003">Cell membrane</keyword>
<comment type="subcellular location">
    <subcellularLocation>
        <location evidence="1">Cell inner membrane</location>
        <topology evidence="1">Single-pass membrane protein</topology>
    </subcellularLocation>
</comment>
<evidence type="ECO:0000256" key="12">
    <source>
        <dbReference type="SAM" id="Phobius"/>
    </source>
</evidence>